<evidence type="ECO:0000313" key="1">
    <source>
        <dbReference type="EMBL" id="MFC5719996.1"/>
    </source>
</evidence>
<accession>A0ABW0YTY1</accession>
<sequence length="124" mass="13436">MILAAALAACHSQPEGNDAAPSASAMKVRDAWARVQAQSVGGCTPSHCAQYLTDTLGAFDAFLLAMKASSKGADHFKEPIALLEDLQKKIPQRSAPQLEKNRPLIESTVSRLQAFMSRHPDDYR</sequence>
<keyword evidence="2" id="KW-1185">Reference proteome</keyword>
<evidence type="ECO:0008006" key="3">
    <source>
        <dbReference type="Google" id="ProtNLM"/>
    </source>
</evidence>
<gene>
    <name evidence="1" type="ORF">ACFP1Z_07405</name>
</gene>
<evidence type="ECO:0000313" key="2">
    <source>
        <dbReference type="Proteomes" id="UP001596083"/>
    </source>
</evidence>
<dbReference type="Proteomes" id="UP001596083">
    <property type="component" value="Unassembled WGS sequence"/>
</dbReference>
<organism evidence="1 2">
    <name type="scientific">Streptomyces gamaensis</name>
    <dbReference type="NCBI Taxonomy" id="1763542"/>
    <lineage>
        <taxon>Bacteria</taxon>
        <taxon>Bacillati</taxon>
        <taxon>Actinomycetota</taxon>
        <taxon>Actinomycetes</taxon>
        <taxon>Kitasatosporales</taxon>
        <taxon>Streptomycetaceae</taxon>
        <taxon>Streptomyces</taxon>
    </lineage>
</organism>
<reference evidence="2" key="1">
    <citation type="journal article" date="2019" name="Int. J. Syst. Evol. Microbiol.">
        <title>The Global Catalogue of Microorganisms (GCM) 10K type strain sequencing project: providing services to taxonomists for standard genome sequencing and annotation.</title>
        <authorList>
            <consortium name="The Broad Institute Genomics Platform"/>
            <consortium name="The Broad Institute Genome Sequencing Center for Infectious Disease"/>
            <person name="Wu L."/>
            <person name="Ma J."/>
        </authorList>
    </citation>
    <scope>NUCLEOTIDE SEQUENCE [LARGE SCALE GENOMIC DNA]</scope>
    <source>
        <strain evidence="2">CGMCC 4.7304</strain>
    </source>
</reference>
<proteinExistence type="predicted"/>
<comment type="caution">
    <text evidence="1">The sequence shown here is derived from an EMBL/GenBank/DDBJ whole genome shotgun (WGS) entry which is preliminary data.</text>
</comment>
<protein>
    <recommendedName>
        <fullName evidence="3">Lipoprotein</fullName>
    </recommendedName>
</protein>
<dbReference type="RefSeq" id="WP_390315105.1">
    <property type="nucleotide sequence ID" value="NZ_JBHSPB010000004.1"/>
</dbReference>
<dbReference type="EMBL" id="JBHSPB010000004">
    <property type="protein sequence ID" value="MFC5719996.1"/>
    <property type="molecule type" value="Genomic_DNA"/>
</dbReference>
<name>A0ABW0YTY1_9ACTN</name>